<keyword evidence="3" id="KW-0288">FMN</keyword>
<dbReference type="Gene3D" id="2.30.110.10">
    <property type="entry name" value="Electron Transport, Fmn-binding Protein, Chain A"/>
    <property type="match status" value="1"/>
</dbReference>
<dbReference type="OrthoDB" id="10250990at2759"/>
<name>A0A1F5LLU8_PENAI</name>
<gene>
    <name evidence="7" type="ORF">PENARI_c006G06246</name>
</gene>
<dbReference type="RefSeq" id="XP_022489620.1">
    <property type="nucleotide sequence ID" value="XM_022630389.1"/>
</dbReference>
<dbReference type="GO" id="GO:0010181">
    <property type="term" value="F:FMN binding"/>
    <property type="evidence" value="ECO:0007669"/>
    <property type="project" value="InterPro"/>
</dbReference>
<keyword evidence="8" id="KW-1185">Reference proteome</keyword>
<dbReference type="Proteomes" id="UP000177622">
    <property type="component" value="Unassembled WGS sequence"/>
</dbReference>
<sequence>MAANRETPYKSSNHGDFKQIESSRPTWEEAATAPFQVIQTPDTAWTLGSGANKTHNPNGHKHISIDPWAPGRHPMNNYKLCISAVVPRPIAFVSTRSKDGKVTNLAPFSFFNMVHADPPLFVLGLTTPLDTPNDTLHNLEETGECVISIVTEGIVEAANAAGVNNPYGVSEWDASGLKPIYDCKTVSCARPEEAVFSMEGKVESIREFNSKVFPGKKSGSLVVVEATHFWAREDAINEDRNLIDIEALRPISRLGGISYGRTTQAFEIPRLDFEKDLGGAEGAKKLNKQQEAKLANGLV</sequence>
<dbReference type="EMBL" id="LXJU01000006">
    <property type="protein sequence ID" value="OGE54183.1"/>
    <property type="molecule type" value="Genomic_DNA"/>
</dbReference>
<evidence type="ECO:0000256" key="3">
    <source>
        <dbReference type="ARBA" id="ARBA00022643"/>
    </source>
</evidence>
<evidence type="ECO:0000259" key="6">
    <source>
        <dbReference type="SMART" id="SM00903"/>
    </source>
</evidence>
<evidence type="ECO:0000256" key="5">
    <source>
        <dbReference type="SAM" id="MobiDB-lite"/>
    </source>
</evidence>
<comment type="caution">
    <text evidence="7">The sequence shown here is derived from an EMBL/GenBank/DDBJ whole genome shotgun (WGS) entry which is preliminary data.</text>
</comment>
<evidence type="ECO:0000256" key="2">
    <source>
        <dbReference type="ARBA" id="ARBA00022630"/>
    </source>
</evidence>
<dbReference type="InterPro" id="IPR012349">
    <property type="entry name" value="Split_barrel_FMN-bd"/>
</dbReference>
<feature type="region of interest" description="Disordered" evidence="5">
    <location>
        <begin position="1"/>
        <end position="25"/>
    </location>
</feature>
<protein>
    <recommendedName>
        <fullName evidence="6">Flavin reductase like domain-containing protein</fullName>
    </recommendedName>
</protein>
<dbReference type="SUPFAM" id="SSF50475">
    <property type="entry name" value="FMN-binding split barrel"/>
    <property type="match status" value="1"/>
</dbReference>
<evidence type="ECO:0000313" key="7">
    <source>
        <dbReference type="EMBL" id="OGE54183.1"/>
    </source>
</evidence>
<dbReference type="InterPro" id="IPR002563">
    <property type="entry name" value="Flavin_Rdtase-like_dom"/>
</dbReference>
<comment type="similarity">
    <text evidence="4">Belongs to the flavoredoxin family.</text>
</comment>
<organism evidence="7 8">
    <name type="scientific">Penicillium arizonense</name>
    <dbReference type="NCBI Taxonomy" id="1835702"/>
    <lineage>
        <taxon>Eukaryota</taxon>
        <taxon>Fungi</taxon>
        <taxon>Dikarya</taxon>
        <taxon>Ascomycota</taxon>
        <taxon>Pezizomycotina</taxon>
        <taxon>Eurotiomycetes</taxon>
        <taxon>Eurotiomycetidae</taxon>
        <taxon>Eurotiales</taxon>
        <taxon>Aspergillaceae</taxon>
        <taxon>Penicillium</taxon>
    </lineage>
</organism>
<dbReference type="SMART" id="SM00903">
    <property type="entry name" value="Flavin_Reduct"/>
    <property type="match status" value="1"/>
</dbReference>
<dbReference type="PANTHER" id="PTHR33798:SF5">
    <property type="entry name" value="FLAVIN REDUCTASE LIKE DOMAIN-CONTAINING PROTEIN"/>
    <property type="match status" value="1"/>
</dbReference>
<feature type="domain" description="Flavin reductase like" evidence="6">
    <location>
        <begin position="83"/>
        <end position="244"/>
    </location>
</feature>
<dbReference type="GeneID" id="34575123"/>
<dbReference type="Pfam" id="PF01613">
    <property type="entry name" value="Flavin_Reduct"/>
    <property type="match status" value="1"/>
</dbReference>
<dbReference type="AlphaFoldDB" id="A0A1F5LLU8"/>
<dbReference type="PANTHER" id="PTHR33798">
    <property type="entry name" value="FLAVOPROTEIN OXYGENASE"/>
    <property type="match status" value="1"/>
</dbReference>
<accession>A0A1F5LLU8</accession>
<proteinExistence type="inferred from homology"/>
<reference evidence="7 8" key="1">
    <citation type="journal article" date="2016" name="Sci. Rep.">
        <title>Penicillium arizonense, a new, genome sequenced fungal species, reveals a high chemical diversity in secreted metabolites.</title>
        <authorList>
            <person name="Grijseels S."/>
            <person name="Nielsen J.C."/>
            <person name="Randelovic M."/>
            <person name="Nielsen J."/>
            <person name="Nielsen K.F."/>
            <person name="Workman M."/>
            <person name="Frisvad J.C."/>
        </authorList>
    </citation>
    <scope>NUCLEOTIDE SEQUENCE [LARGE SCALE GENOMIC DNA]</scope>
    <source>
        <strain evidence="7 8">CBS 141311</strain>
    </source>
</reference>
<keyword evidence="2" id="KW-0285">Flavoprotein</keyword>
<dbReference type="STRING" id="1835702.A0A1F5LLU8"/>
<evidence type="ECO:0000313" key="8">
    <source>
        <dbReference type="Proteomes" id="UP000177622"/>
    </source>
</evidence>
<comment type="cofactor">
    <cofactor evidence="1">
        <name>FMN</name>
        <dbReference type="ChEBI" id="CHEBI:58210"/>
    </cofactor>
</comment>
<evidence type="ECO:0000256" key="1">
    <source>
        <dbReference type="ARBA" id="ARBA00001917"/>
    </source>
</evidence>
<evidence type="ECO:0000256" key="4">
    <source>
        <dbReference type="ARBA" id="ARBA00038054"/>
    </source>
</evidence>